<protein>
    <submittedName>
        <fullName evidence="3">Beta-aspartyl-peptidase</fullName>
    </submittedName>
</protein>
<comment type="caution">
    <text evidence="3">The sequence shown here is derived from an EMBL/GenBank/DDBJ whole genome shotgun (WGS) entry which is preliminary data.</text>
</comment>
<evidence type="ECO:0000313" key="3">
    <source>
        <dbReference type="EMBL" id="KAK7234321.1"/>
    </source>
</evidence>
<name>A0ABR1FNN9_AURAN</name>
<dbReference type="InterPro" id="IPR000246">
    <property type="entry name" value="Peptidase_T2"/>
</dbReference>
<dbReference type="InterPro" id="IPR033844">
    <property type="entry name" value="ASRGL1_meta"/>
</dbReference>
<sequence length="341" mass="34510">MHCRSLPRLLSRRALSTRGPTIAVHGGAWAIPDDLRQASLDGVGRATALGWEALTSTGSAVDAVEAAVRYLEEDPAFDAGRGAVLTSAGTVELDAVIMDGRDLSAGAVASLGPVLNPVSVARAVMERSEHVLLCGAGADAFAREIGVEASSADDLVTAAAREEYEAMKAYPTTVETLFNARAQLGHDTVGAVAVDRDGNVAAATSTGGITFKRPGRVGDSPILGSGCLADNATGCISTTGHGESLMRFTFASRWAAAVAGGAAPDSALAAQLRAMLDRLGGCGGAVCVDATGAPGIAFSTERMAWGYRSAGSGGVRHGVDRDAGAADVFVVDPAAGAIWVD</sequence>
<dbReference type="EMBL" id="JBBJCI010000331">
    <property type="protein sequence ID" value="KAK7234321.1"/>
    <property type="molecule type" value="Genomic_DNA"/>
</dbReference>
<evidence type="ECO:0000256" key="1">
    <source>
        <dbReference type="ARBA" id="ARBA00000306"/>
    </source>
</evidence>
<organism evidence="3 4">
    <name type="scientific">Aureococcus anophagefferens</name>
    <name type="common">Harmful bloom alga</name>
    <dbReference type="NCBI Taxonomy" id="44056"/>
    <lineage>
        <taxon>Eukaryota</taxon>
        <taxon>Sar</taxon>
        <taxon>Stramenopiles</taxon>
        <taxon>Ochrophyta</taxon>
        <taxon>Pelagophyceae</taxon>
        <taxon>Pelagomonadales</taxon>
        <taxon>Pelagomonadaceae</taxon>
        <taxon>Aureococcus</taxon>
    </lineage>
</organism>
<evidence type="ECO:0000256" key="2">
    <source>
        <dbReference type="ARBA" id="ARBA00049366"/>
    </source>
</evidence>
<comment type="catalytic activity">
    <reaction evidence="2">
        <text>L-asparagine + H2O = L-aspartate + NH4(+)</text>
        <dbReference type="Rhea" id="RHEA:21016"/>
        <dbReference type="ChEBI" id="CHEBI:15377"/>
        <dbReference type="ChEBI" id="CHEBI:28938"/>
        <dbReference type="ChEBI" id="CHEBI:29991"/>
        <dbReference type="ChEBI" id="CHEBI:58048"/>
        <dbReference type="EC" id="3.5.1.1"/>
    </reaction>
</comment>
<comment type="catalytic activity">
    <reaction evidence="1">
        <text>Cleavage of a beta-linked Asp residue from the N-terminus of a polypeptide.</text>
        <dbReference type="EC" id="3.4.19.5"/>
    </reaction>
</comment>
<proteinExistence type="predicted"/>
<dbReference type="InterPro" id="IPR029055">
    <property type="entry name" value="Ntn_hydrolases_N"/>
</dbReference>
<reference evidence="3 4" key="1">
    <citation type="submission" date="2024-03" db="EMBL/GenBank/DDBJ databases">
        <title>Aureococcus anophagefferens CCMP1851 and Kratosvirus quantuckense: Draft genome of a second virus-susceptible host strain in the model system.</title>
        <authorList>
            <person name="Chase E."/>
            <person name="Truchon A.R."/>
            <person name="Schepens W."/>
            <person name="Wilhelm S.W."/>
        </authorList>
    </citation>
    <scope>NUCLEOTIDE SEQUENCE [LARGE SCALE GENOMIC DNA]</scope>
    <source>
        <strain evidence="3 4">CCMP1851</strain>
    </source>
</reference>
<dbReference type="Proteomes" id="UP001363151">
    <property type="component" value="Unassembled WGS sequence"/>
</dbReference>
<dbReference type="PANTHER" id="PTHR10188:SF43">
    <property type="entry name" value="ASPARAGINASE (EUROFUNG)"/>
    <property type="match status" value="1"/>
</dbReference>
<dbReference type="PANTHER" id="PTHR10188">
    <property type="entry name" value="L-ASPARAGINASE"/>
    <property type="match status" value="1"/>
</dbReference>
<dbReference type="SUPFAM" id="SSF56235">
    <property type="entry name" value="N-terminal nucleophile aminohydrolases (Ntn hydrolases)"/>
    <property type="match status" value="1"/>
</dbReference>
<accession>A0ABR1FNN9</accession>
<keyword evidence="4" id="KW-1185">Reference proteome</keyword>
<dbReference type="Gene3D" id="3.60.20.30">
    <property type="entry name" value="(Glycosyl)asparaginase"/>
    <property type="match status" value="1"/>
</dbReference>
<dbReference type="Pfam" id="PF01112">
    <property type="entry name" value="Asparaginase_2"/>
    <property type="match status" value="1"/>
</dbReference>
<evidence type="ECO:0000313" key="4">
    <source>
        <dbReference type="Proteomes" id="UP001363151"/>
    </source>
</evidence>
<gene>
    <name evidence="3" type="primary">ASRGL1</name>
    <name evidence="3" type="ORF">SO694_00205014</name>
</gene>
<dbReference type="CDD" id="cd04702">
    <property type="entry name" value="ASRGL1_like"/>
    <property type="match status" value="1"/>
</dbReference>